<evidence type="ECO:0000256" key="1">
    <source>
        <dbReference type="SAM" id="Phobius"/>
    </source>
</evidence>
<name>A0A7Y0S5K7_VIBPH</name>
<dbReference type="InterPro" id="IPR003474">
    <property type="entry name" value="Glcn_transporter"/>
</dbReference>
<evidence type="ECO:0000313" key="2">
    <source>
        <dbReference type="EMBL" id="NMU26798.1"/>
    </source>
</evidence>
<proteinExistence type="predicted"/>
<feature type="transmembrane region" description="Helical" evidence="1">
    <location>
        <begin position="26"/>
        <end position="45"/>
    </location>
</feature>
<dbReference type="AlphaFoldDB" id="A0A7Y0S5K7"/>
<keyword evidence="1" id="KW-1133">Transmembrane helix</keyword>
<organism evidence="2 3">
    <name type="scientific">Vibrio parahaemolyticus</name>
    <dbReference type="NCBI Taxonomy" id="670"/>
    <lineage>
        <taxon>Bacteria</taxon>
        <taxon>Pseudomonadati</taxon>
        <taxon>Pseudomonadota</taxon>
        <taxon>Gammaproteobacteria</taxon>
        <taxon>Vibrionales</taxon>
        <taxon>Vibrionaceae</taxon>
        <taxon>Vibrio</taxon>
    </lineage>
</organism>
<feature type="non-terminal residue" evidence="2">
    <location>
        <position position="78"/>
    </location>
</feature>
<gene>
    <name evidence="2" type="ORF">HKB21_14345</name>
</gene>
<accession>A0A7Y0S5K7</accession>
<comment type="caution">
    <text evidence="2">The sequence shown here is derived from an EMBL/GenBank/DDBJ whole genome shotgun (WGS) entry which is preliminary data.</text>
</comment>
<dbReference type="GO" id="GO:0016020">
    <property type="term" value="C:membrane"/>
    <property type="evidence" value="ECO:0007669"/>
    <property type="project" value="InterPro"/>
</dbReference>
<dbReference type="EMBL" id="JABCLD010001475">
    <property type="protein sequence ID" value="NMU26798.1"/>
    <property type="molecule type" value="Genomic_DNA"/>
</dbReference>
<sequence>EQLITDHKEYIASKEAKDLPSLSKSIAPIIIPILLILAKSVMGLLEGTFGFEGLTATTFGQFIAFIGSPTIALSIATL</sequence>
<dbReference type="GO" id="GO:0015128">
    <property type="term" value="F:gluconate transmembrane transporter activity"/>
    <property type="evidence" value="ECO:0007669"/>
    <property type="project" value="InterPro"/>
</dbReference>
<feature type="transmembrane region" description="Helical" evidence="1">
    <location>
        <begin position="57"/>
        <end position="76"/>
    </location>
</feature>
<evidence type="ECO:0000313" key="3">
    <source>
        <dbReference type="Proteomes" id="UP000555836"/>
    </source>
</evidence>
<protein>
    <submittedName>
        <fullName evidence="2">GntP family permease</fullName>
    </submittedName>
</protein>
<dbReference type="Pfam" id="PF02447">
    <property type="entry name" value="GntP_permease"/>
    <property type="match status" value="1"/>
</dbReference>
<reference evidence="2 3" key="1">
    <citation type="submission" date="2020-04" db="EMBL/GenBank/DDBJ databases">
        <title>Whole-genome sequencing of Vibrio spp. from China reveals different genetic environments of blaCTX-M-14 among diverse lineages.</title>
        <authorList>
            <person name="Zheng Z."/>
            <person name="Ye L."/>
            <person name="Chen S."/>
        </authorList>
    </citation>
    <scope>NUCLEOTIDE SEQUENCE [LARGE SCALE GENOMIC DNA]</scope>
    <source>
        <strain evidence="2 3">Vb0574</strain>
    </source>
</reference>
<dbReference type="Proteomes" id="UP000555836">
    <property type="component" value="Unassembled WGS sequence"/>
</dbReference>
<keyword evidence="1" id="KW-0812">Transmembrane</keyword>
<keyword evidence="1" id="KW-0472">Membrane</keyword>
<feature type="non-terminal residue" evidence="2">
    <location>
        <position position="1"/>
    </location>
</feature>